<dbReference type="Gene3D" id="1.10.260.30">
    <property type="entry name" value="Signal recognition particle, SRP54 subunit, M-domain"/>
    <property type="match status" value="1"/>
</dbReference>
<dbReference type="SUPFAM" id="SSF47446">
    <property type="entry name" value="Signal peptide-binding domain"/>
    <property type="match status" value="1"/>
</dbReference>
<name>A0A6U5KA11_9STRA</name>
<dbReference type="InterPro" id="IPR036891">
    <property type="entry name" value="Signal_recog_part_SRP54_M_sf"/>
</dbReference>
<sequence length="228" mass="25872">MFARSFAFVVRSHTVSMRHPASHFVLSRSIRRPSKLPTVVSSPGHIGRNFSIVASITDKLNSRYEAKESEKMKEQFSKMANLKSFTLRHYLDEINAGLTDWRAKIPGIRKNDKIKQLKITQSILQAVTEEIGDQLDPTSHLGRKEKLRISLRCGRTAEEVNDALREFETMSIMHAVIRRTLDDGGKIPESREDLEEAMTANASKVLSKKKLRELAGSQVRKMGGVKRR</sequence>
<reference evidence="1" key="1">
    <citation type="submission" date="2021-01" db="EMBL/GenBank/DDBJ databases">
        <authorList>
            <person name="Corre E."/>
            <person name="Pelletier E."/>
            <person name="Niang G."/>
            <person name="Scheremetjew M."/>
            <person name="Finn R."/>
            <person name="Kale V."/>
            <person name="Holt S."/>
            <person name="Cochrane G."/>
            <person name="Meng A."/>
            <person name="Brown T."/>
            <person name="Cohen L."/>
        </authorList>
    </citation>
    <scope>NUCLEOTIDE SEQUENCE</scope>
    <source>
        <strain evidence="1">308</strain>
    </source>
</reference>
<dbReference type="EMBL" id="HBFR01032561">
    <property type="protein sequence ID" value="CAD8896464.1"/>
    <property type="molecule type" value="Transcribed_RNA"/>
</dbReference>
<dbReference type="GO" id="GO:0048500">
    <property type="term" value="C:signal recognition particle"/>
    <property type="evidence" value="ECO:0007669"/>
    <property type="project" value="InterPro"/>
</dbReference>
<evidence type="ECO:0000313" key="2">
    <source>
        <dbReference type="EMBL" id="CAD8896464.1"/>
    </source>
</evidence>
<proteinExistence type="predicted"/>
<accession>A0A6U5KA11</accession>
<protein>
    <submittedName>
        <fullName evidence="1">Uncharacterized protein</fullName>
    </submittedName>
</protein>
<evidence type="ECO:0000313" key="1">
    <source>
        <dbReference type="EMBL" id="CAD8896463.1"/>
    </source>
</evidence>
<dbReference type="EMBL" id="HBFR01032560">
    <property type="protein sequence ID" value="CAD8896463.1"/>
    <property type="molecule type" value="Transcribed_RNA"/>
</dbReference>
<dbReference type="AlphaFoldDB" id="A0A6U5KA11"/>
<organism evidence="1">
    <name type="scientific">Corethron hystrix</name>
    <dbReference type="NCBI Taxonomy" id="216773"/>
    <lineage>
        <taxon>Eukaryota</taxon>
        <taxon>Sar</taxon>
        <taxon>Stramenopiles</taxon>
        <taxon>Ochrophyta</taxon>
        <taxon>Bacillariophyta</taxon>
        <taxon>Coscinodiscophyceae</taxon>
        <taxon>Corethrophycidae</taxon>
        <taxon>Corethrales</taxon>
        <taxon>Corethraceae</taxon>
        <taxon>Corethron</taxon>
    </lineage>
</organism>
<evidence type="ECO:0000313" key="3">
    <source>
        <dbReference type="EMBL" id="CAD8896465.1"/>
    </source>
</evidence>
<gene>
    <name evidence="1" type="ORF">CHYS00102_LOCUS23677</name>
    <name evidence="2" type="ORF">CHYS00102_LOCUS23678</name>
    <name evidence="3" type="ORF">CHYS00102_LOCUS23679</name>
</gene>
<dbReference type="GO" id="GO:0006614">
    <property type="term" value="P:SRP-dependent cotranslational protein targeting to membrane"/>
    <property type="evidence" value="ECO:0007669"/>
    <property type="project" value="InterPro"/>
</dbReference>
<dbReference type="EMBL" id="HBFR01032562">
    <property type="protein sequence ID" value="CAD8896465.1"/>
    <property type="molecule type" value="Transcribed_RNA"/>
</dbReference>
<dbReference type="GO" id="GO:0008312">
    <property type="term" value="F:7S RNA binding"/>
    <property type="evidence" value="ECO:0007669"/>
    <property type="project" value="InterPro"/>
</dbReference>